<keyword evidence="6" id="KW-1185">Reference proteome</keyword>
<dbReference type="InterPro" id="IPR046839">
    <property type="entry name" value="ABC_toxin_N"/>
</dbReference>
<dbReference type="SUPFAM" id="SSF47090">
    <property type="entry name" value="PGBD-like"/>
    <property type="match status" value="1"/>
</dbReference>
<feature type="domain" description="Neuraminidase-like" evidence="3">
    <location>
        <begin position="1883"/>
        <end position="2018"/>
    </location>
</feature>
<proteinExistence type="predicted"/>
<dbReference type="InterPro" id="IPR036366">
    <property type="entry name" value="PGBDSf"/>
</dbReference>
<sequence length="3339" mass="365395">MSLYGKNLRLGARGDDVVELHQLLDSAGHPAPPDEVRGHIFERGTREVVTEFQRRRDIEASGVVDDRTVAALEGRDPPPARSRRVVRGQVMYRRGLAISDVHLTALHRGLRDDVPLGSAVTDERGEFVIEYDPADIGRDRVDLQVRAFASEEEARSGTAESSLAQSRIFYAAQPIEKVRIRVNGGPETRWTEYQQAVTELDGHLDGLSIADLDEKEGIHDLSLLAGKTNQPMRRLADLVVAHRLSETTGVAAEALYGLVRRGMATDLASLASQSDDRLQAAMQSASDRGLVPARTVEDVASVASDIRAAAIKVLVESPDAMGGLLHSLDGRTARTAYVEKLVQHDAVWTDPGGDGELPQLWETVAADPLLTEQVPRLQLNMQLAALTGEHAPLVDTLARRLDGVKALSAYSVDDFESLISELPDNDRVPPEIDAAVVAALPHGTPAEEIEKAKIRTYATTLRAVVAETMPTEVLANTLLADDAVTDDARTFWRNVLRDDTTFDLRTGIDPAQLDERLFDDVADRAALVNEVATVKRLFNVTKDSAHMKVLRDAGLDSATAIARLGASTFIGRYGEALGGPKQALDYVTRAVNISATSAALYSAFAPELNDTPMYVLPAYDYEGRANLETLFGSAGYCECGDCNSILSPAAYLAELLGWLADRHLPDGGTALDVLYRRRPDIGEIELSCANTNTTLPHLDLTLELLENLVAPIADFTLDATEAAELDARTISAALRDAFTAAGVPLAEDHACYVVTPDDHWFLTDHRVLWVLRRTSPTELTARFGSYQTAGAAVELAAEPEHRNAKAYDALRTAVYPVSAPLDLWTEEVRTYVGHLLDDPDAPTTYRRDLMVALASPAGDSYTDVDIACESLGVTVGQRTPITGRSATPWSDFGLAENGNPIAVYDAVAQAMATANLTWTQALRWVAQVLHRFDVDYPDLLGLLSSEFVDPDDTIRIQSADPKDPATCDVAKLVMVNFDAAAADRLRRFVRLRRALGWTSRECDDLITALRPELADVNDRIDDQLLIALSCAARLHQRLGVTPAELPALWATLRADRPDELYFKLFGNPEVMRPSDPAFAVAEDGAGAMEIALLARDPAQAVIAAHASAIMSALNLTAGELDTLTRKLTDGRLTLANLSALYRFSRLARALTMPVDELLALRGCAADVFPSGVAGPAATERFVDLVTDVRESGLTVPEVDYLLFHQATTPGQAMGLSEEEIAVRLGETRDALRDVAAGTELAGQVPAEALRRWMAQLRWPTTLVDDVLAVLDDTATFDVPLPAPPNDLVVPAALRSRVTATGGRLLVRGVLTTAQRDALLSAHADAAYQVAVHTAYDAPRRALSRTLKTWQWPPLRADLPALPADLVLAPQLRTRIHYDGPAGEIVSDGPLTTDEQARLAGLSVDPAWHTALDALAAAATAYAPATERRLFDVAAVNALLDTTGDDRIAAVAAGVATHLRAELSHRVIVSGCAEQLGVPIALVDDLLTHRLVSADDPARPALADFLAPSFATSHQDVPLTAASFEAQFRTYVRLAKLARLVTRLGWTTTELSWLADYGATVAPRPIPWQPAAQAPWWQPATLPVTPTPRDPVPLAALLRVLRLSRCAATLGRPVVSALLASARRPGVTLDDLTATIATAASRDNLRISAADLSALAKTTGLTVADFADETGPAAQLRVIGLVRRTGASAAQLAQFAAVECDERAARSAREVVKARYDDARWREVAAPLRDVMRRAQRDALLDYVLADPASAWPTLRTESELYRHLLQDSRTEPIVATSRIKQAISSVQLFVQSATMNLVAGIEVDDAVDPGWRDWAWMKNYRVWEANRKVFCFPENWMEPTLRDDKTPLFGELESALMRDDVTAELVDDAFTVYLERLDELARLEILGLYEVDATPGNPVTLYAVGRTRGLTPRYFWRTRIDNAEWTPWKAIDADISERQVLPVVWNGRLYVFWPIFADITPQQEPGDKPTLPAGRRYDISLAYTYFHRKKWQPKQVTEVSVQTQLVPVNDHPDTVKQKLVLRAVVGSPDLWIWPEWDNPAVNVSTVKPGYTPANPGDNSVYASVSGFHFTGRSRQVETYGQTIAGIFEPTGTVPVGMLFAQNGNNRLNLPATLDWRTEAMALGRSPSPFTLAYAHQDQFVSGARTFVYQDGLRCFVVDPSTGTDWHWDYLAKDKINPAVVGKLKAKYYLDVTPYLPEFVVHPDPVVDVAALHGTTDPLQLAKLTSTTDVAIRPRQALARRSLFQVGDQRQFVSKADKSMLKVSDYVSRDRIVAGLGAVLVSKQVRRYLFSTAFHPYVGDFQTDLAAGGVERLVTRAGQSRSAATFAATYKPERLISEPYPVEDVDFAPTGFFQQYNWELFFHAPVLIATRLSANRRFEEAQRWFHLVFDPTDTSKQQVPARFWRTKPLFDASVAGVVPQRLSDIINALAAGTADAGLLRQVATWRANPFNPYAIGRMRVVAFQKMVVMAYLDNLIAWGDQLFRQDTIESINYAANLYTLAGDILGERPKAIGQRVRPQIRTAVSLDPQLERLSNTMVAIEQRIGSTAPDTVVVDPDAPPLSWPSVTYFGVPRNDKLFGYWDTVADRQFKIRNSMTIEGVVRQLPLFEPPIDPALLVRARAAGLDIASVLSEVTAAPPTYRFHTLVTQALALADDVRNLGAALLAAMEKRDAEALAMLRATHETELADAIEEIREKQEAEARRQVEVLRAQRSTLVSRYQHYQRLLGVTTVTVPPEDAPIAPVAASASANIPSSEGVKLLSHDKAELGSLEESRDSQTAGAVAQGSGSILSVLPTFSFSAKPWGIGVGSSWGGSNLAAAANAIGAVFNANAASSGFDASKSSRLAQAVVREHDWVLQHNQAASEIMSTDRQRLAAELRLDAATKELTNHRIAMGQAHQVQEYLAGKYTNTELYDWMSAQLSALYFQSYQVAYDTAKGAERAMQRELGTGATQYVQFGYWDSTRKGLLAGERLHAAVTRMQADYLQRNHRTYELTKHVSLANVNPAALIELRETGTCTVTLPEALFDLDRPGDYCRRIKMVSLSLPCATGPYTGVNCAVTLLSSRVRTAATPVEPYRSSGVDDPRFTYVSPVESVVTSSGRDDSGMFQPDLRDERFLPFEGAGVVGTWRLELPAEYRQFDYHTISDAVLTIRYTALDGGPQLRDAAQADLRDALQSMEVSDGRSGLYRLLSGRHDYSDEWYRMYYPAGDAPTPSTFRATVGAQRFPVTYAASALAVERLAVVVRGLDYDTADDFTITVTRPDGRSDQQPVRIVDTDLGGLPVAVFEFDGGGVKIDDTTPWTIEFTALPGALGQQVQVGAQQVTRLKPDALDDVGLLFEYRF</sequence>
<reference evidence="5 6" key="1">
    <citation type="submission" date="2021-01" db="EMBL/GenBank/DDBJ databases">
        <title>Sequencing the genomes of 1000 actinobacteria strains.</title>
        <authorList>
            <person name="Klenk H.-P."/>
        </authorList>
    </citation>
    <scope>NUCLEOTIDE SEQUENCE [LARGE SCALE GENOMIC DNA]</scope>
    <source>
        <strain evidence="5 6">DSM 100204</strain>
    </source>
</reference>
<evidence type="ECO:0000313" key="5">
    <source>
        <dbReference type="EMBL" id="MBM7494339.1"/>
    </source>
</evidence>
<evidence type="ECO:0000259" key="3">
    <source>
        <dbReference type="Pfam" id="PF18413"/>
    </source>
</evidence>
<dbReference type="InterPro" id="IPR002477">
    <property type="entry name" value="Peptidoglycan-bd-like"/>
</dbReference>
<organism evidence="5 6">
    <name type="scientific">Micromonospora luteifusca</name>
    <dbReference type="NCBI Taxonomy" id="709860"/>
    <lineage>
        <taxon>Bacteria</taxon>
        <taxon>Bacillati</taxon>
        <taxon>Actinomycetota</taxon>
        <taxon>Actinomycetes</taxon>
        <taxon>Micromonosporales</taxon>
        <taxon>Micromonosporaceae</taxon>
        <taxon>Micromonospora</taxon>
    </lineage>
</organism>
<dbReference type="Proteomes" id="UP000764837">
    <property type="component" value="Unassembled WGS sequence"/>
</dbReference>
<dbReference type="Pfam" id="PF20220">
    <property type="entry name" value="ABC_toxin_N"/>
    <property type="match status" value="1"/>
</dbReference>
<gene>
    <name evidence="5" type="ORF">JOD64_005561</name>
</gene>
<evidence type="ECO:0000259" key="1">
    <source>
        <dbReference type="Pfam" id="PF01471"/>
    </source>
</evidence>
<dbReference type="EMBL" id="JAFBBP010000001">
    <property type="protein sequence ID" value="MBM7494339.1"/>
    <property type="molecule type" value="Genomic_DNA"/>
</dbReference>
<protein>
    <recommendedName>
        <fullName evidence="7">Peptidoglycan binding-like domain-containing protein</fullName>
    </recommendedName>
</protein>
<dbReference type="InterPro" id="IPR036365">
    <property type="entry name" value="PGBD-like_sf"/>
</dbReference>
<evidence type="ECO:0008006" key="7">
    <source>
        <dbReference type="Google" id="ProtNLM"/>
    </source>
</evidence>
<evidence type="ECO:0000259" key="4">
    <source>
        <dbReference type="Pfam" id="PF20220"/>
    </source>
</evidence>
<dbReference type="Pfam" id="PF01471">
    <property type="entry name" value="PG_binding_1"/>
    <property type="match status" value="1"/>
</dbReference>
<comment type="caution">
    <text evidence="5">The sequence shown here is derived from an EMBL/GenBank/DDBJ whole genome shotgun (WGS) entry which is preliminary data.</text>
</comment>
<dbReference type="Pfam" id="PF18276">
    <property type="entry name" value="TcA_TcB_BD"/>
    <property type="match status" value="1"/>
</dbReference>
<feature type="domain" description="ABC toxin N-terminal" evidence="4">
    <location>
        <begin position="1729"/>
        <end position="1853"/>
    </location>
</feature>
<dbReference type="InterPro" id="IPR041079">
    <property type="entry name" value="Neuraminidase-like"/>
</dbReference>
<evidence type="ECO:0000313" key="6">
    <source>
        <dbReference type="Proteomes" id="UP000764837"/>
    </source>
</evidence>
<accession>A0ABS2M1L9</accession>
<feature type="domain" description="Tc toxin complex TcA C-terminal TcB-binding" evidence="2">
    <location>
        <begin position="2869"/>
        <end position="3153"/>
    </location>
</feature>
<name>A0ABS2M1L9_9ACTN</name>
<dbReference type="Pfam" id="PF18413">
    <property type="entry name" value="Neuraminidase"/>
    <property type="match status" value="1"/>
</dbReference>
<evidence type="ECO:0000259" key="2">
    <source>
        <dbReference type="Pfam" id="PF18276"/>
    </source>
</evidence>
<feature type="domain" description="Peptidoglycan binding-like" evidence="1">
    <location>
        <begin position="13"/>
        <end position="72"/>
    </location>
</feature>
<dbReference type="Gene3D" id="1.10.101.10">
    <property type="entry name" value="PGBD-like superfamily/PGBD"/>
    <property type="match status" value="1"/>
</dbReference>
<dbReference type="InterPro" id="IPR040840">
    <property type="entry name" value="TcA_TcB_BD"/>
</dbReference>
<dbReference type="RefSeq" id="WP_204944922.1">
    <property type="nucleotide sequence ID" value="NZ_JAFBBP010000001.1"/>
</dbReference>